<dbReference type="InterPro" id="IPR003439">
    <property type="entry name" value="ABC_transporter-like_ATP-bd"/>
</dbReference>
<comment type="subcellular location">
    <subcellularLocation>
        <location evidence="1">Membrane</location>
        <topology evidence="1">Multi-pass membrane protein</topology>
    </subcellularLocation>
</comment>
<feature type="transmembrane region" description="Helical" evidence="10">
    <location>
        <begin position="598"/>
        <end position="627"/>
    </location>
</feature>
<comment type="caution">
    <text evidence="12">The sequence shown here is derived from an EMBL/GenBank/DDBJ whole genome shotgun (WGS) entry which is preliminary data.</text>
</comment>
<comment type="similarity">
    <text evidence="2">Belongs to the ABC transporter superfamily. ABCG family. Eye pigment precursor importer (TC 3.A.1.204) subfamily.</text>
</comment>
<dbReference type="Gene3D" id="3.40.50.300">
    <property type="entry name" value="P-loop containing nucleotide triphosphate hydrolases"/>
    <property type="match status" value="1"/>
</dbReference>
<dbReference type="GO" id="GO:0016020">
    <property type="term" value="C:membrane"/>
    <property type="evidence" value="ECO:0007669"/>
    <property type="project" value="UniProtKB-SubCell"/>
</dbReference>
<dbReference type="GO" id="GO:0005524">
    <property type="term" value="F:ATP binding"/>
    <property type="evidence" value="ECO:0007669"/>
    <property type="project" value="UniProtKB-KW"/>
</dbReference>
<protein>
    <recommendedName>
        <fullName evidence="11">ABC transporter domain-containing protein</fullName>
    </recommendedName>
</protein>
<keyword evidence="5" id="KW-0547">Nucleotide-binding</keyword>
<accession>A0A8T0IPS7</accession>
<gene>
    <name evidence="12" type="ORF">KC19_3G250600</name>
</gene>
<dbReference type="InterPro" id="IPR013525">
    <property type="entry name" value="ABC2_TM"/>
</dbReference>
<dbReference type="Pfam" id="PF00005">
    <property type="entry name" value="ABC_tran"/>
    <property type="match status" value="1"/>
</dbReference>
<dbReference type="FunFam" id="3.40.50.300:FF:000337">
    <property type="entry name" value="ABC transporter G family member 22"/>
    <property type="match status" value="1"/>
</dbReference>
<evidence type="ECO:0000256" key="1">
    <source>
        <dbReference type="ARBA" id="ARBA00004141"/>
    </source>
</evidence>
<keyword evidence="4 10" id="KW-0812">Transmembrane</keyword>
<evidence type="ECO:0000259" key="11">
    <source>
        <dbReference type="PROSITE" id="PS50893"/>
    </source>
</evidence>
<dbReference type="Proteomes" id="UP000822688">
    <property type="component" value="Chromosome 3"/>
</dbReference>
<feature type="transmembrane region" description="Helical" evidence="10">
    <location>
        <begin position="520"/>
        <end position="541"/>
    </location>
</feature>
<dbReference type="PROSITE" id="PS50893">
    <property type="entry name" value="ABC_TRANSPORTER_2"/>
    <property type="match status" value="1"/>
</dbReference>
<dbReference type="PANTHER" id="PTHR48041">
    <property type="entry name" value="ABC TRANSPORTER G FAMILY MEMBER 28"/>
    <property type="match status" value="1"/>
</dbReference>
<evidence type="ECO:0000256" key="9">
    <source>
        <dbReference type="SAM" id="MobiDB-lite"/>
    </source>
</evidence>
<dbReference type="GO" id="GO:0140359">
    <property type="term" value="F:ABC-type transporter activity"/>
    <property type="evidence" value="ECO:0007669"/>
    <property type="project" value="InterPro"/>
</dbReference>
<keyword evidence="7 10" id="KW-1133">Transmembrane helix</keyword>
<feature type="transmembrane region" description="Helical" evidence="10">
    <location>
        <begin position="557"/>
        <end position="577"/>
    </location>
</feature>
<evidence type="ECO:0000256" key="10">
    <source>
        <dbReference type="SAM" id="Phobius"/>
    </source>
</evidence>
<keyword evidence="13" id="KW-1185">Reference proteome</keyword>
<proteinExistence type="inferred from homology"/>
<dbReference type="GO" id="GO:0016887">
    <property type="term" value="F:ATP hydrolysis activity"/>
    <property type="evidence" value="ECO:0007669"/>
    <property type="project" value="InterPro"/>
</dbReference>
<dbReference type="EMBL" id="CM026423">
    <property type="protein sequence ID" value="KAG0585009.1"/>
    <property type="molecule type" value="Genomic_DNA"/>
</dbReference>
<sequence>MKRHSSEMEDKKSTNRRSKATTLFTGSELVAGEESLHVGIDEQVQIKVDGAGRDADHQTFRYLSTARTSFHVAEDSGMIPQLRFNPEIEDNVTENHHQHQYYGKSPNSSNSDLTDNEQFRINPLEGGSPFTAAAPLPIILKFEDVSYKVELKPVVQSWRTHLQFVAKVSHDPKASPKEKCILNGITASVAPGEMLALMGASGSGKTTLLNILGGRLNIHHRNMTGRVTYNGRPYSSALKRRMGFVTQDDVLFPTLTVRESLVFAALLRLPNSLSQVQKVQRADNVILELGLERCQNTSIGGPFIRGVSGGERKRTSIGCEILVDPSLLFLDEPTSGLDSTTALKILNVLQNNAQAGRVIVTTIHQPSSRMFHMFDKLVLLSEGYPLYSGYASEAMQYFGSLSIAPQLAMNPAEFLLDLATGVTSDITLPENLDNGQRINQQALHLQTEEADSQQKFVLDYLRRSYRSLLEPLEKQSLHQTETISKDLVRATKGKKVWTSSWGSQFLILFKRTWTERRKDYFNVLKFVQAIGVAVLLGLLWWQGKLETNANIQDQQGLLFYVCIFWTTFSMWTTLMNFPMERQYLAKERAADMYRLSAYYLSSTISDGLAVLIYPMLFLVILYFMAGLRRNLEAFFYTMLATFLIGITGQGFGEMFGATTLSLKSAGVVSSLFLLVFLLAGGYYVQKMPPFMRWVKYLSFVYYSYRLLQKIQYSPDQTYNCSTGCESIATSPALHELKLNSGVQEAWVLLLMAVFYRLVSYISLHRI</sequence>
<evidence type="ECO:0000256" key="6">
    <source>
        <dbReference type="ARBA" id="ARBA00022840"/>
    </source>
</evidence>
<evidence type="ECO:0000313" key="13">
    <source>
        <dbReference type="Proteomes" id="UP000822688"/>
    </source>
</evidence>
<dbReference type="CDD" id="cd03213">
    <property type="entry name" value="ABCG_EPDR"/>
    <property type="match status" value="1"/>
</dbReference>
<evidence type="ECO:0000256" key="8">
    <source>
        <dbReference type="ARBA" id="ARBA00023136"/>
    </source>
</evidence>
<dbReference type="PANTHER" id="PTHR48041:SF135">
    <property type="entry name" value="ABC TRANSPORTER G FAMILY MEMBER 26"/>
    <property type="match status" value="1"/>
</dbReference>
<feature type="region of interest" description="Disordered" evidence="9">
    <location>
        <begin position="94"/>
        <end position="116"/>
    </location>
</feature>
<evidence type="ECO:0000256" key="5">
    <source>
        <dbReference type="ARBA" id="ARBA00022741"/>
    </source>
</evidence>
<feature type="transmembrane region" description="Helical" evidence="10">
    <location>
        <begin position="633"/>
        <end position="652"/>
    </location>
</feature>
<keyword evidence="8 10" id="KW-0472">Membrane</keyword>
<reference evidence="12" key="1">
    <citation type="submission" date="2020-06" db="EMBL/GenBank/DDBJ databases">
        <title>WGS assembly of Ceratodon purpureus strain R40.</title>
        <authorList>
            <person name="Carey S.B."/>
            <person name="Jenkins J."/>
            <person name="Shu S."/>
            <person name="Lovell J.T."/>
            <person name="Sreedasyam A."/>
            <person name="Maumus F."/>
            <person name="Tiley G.P."/>
            <person name="Fernandez-Pozo N."/>
            <person name="Barry K."/>
            <person name="Chen C."/>
            <person name="Wang M."/>
            <person name="Lipzen A."/>
            <person name="Daum C."/>
            <person name="Saski C.A."/>
            <person name="Payton A.C."/>
            <person name="Mcbreen J.C."/>
            <person name="Conrad R.E."/>
            <person name="Kollar L.M."/>
            <person name="Olsson S."/>
            <person name="Huttunen S."/>
            <person name="Landis J.B."/>
            <person name="Wickett N.J."/>
            <person name="Johnson M.G."/>
            <person name="Rensing S.A."/>
            <person name="Grimwood J."/>
            <person name="Schmutz J."/>
            <person name="Mcdaniel S.F."/>
        </authorList>
    </citation>
    <scope>NUCLEOTIDE SEQUENCE</scope>
    <source>
        <strain evidence="12">R40</strain>
    </source>
</reference>
<feature type="region of interest" description="Disordered" evidence="9">
    <location>
        <begin position="1"/>
        <end position="20"/>
    </location>
</feature>
<dbReference type="Pfam" id="PF01061">
    <property type="entry name" value="ABC2_membrane"/>
    <property type="match status" value="1"/>
</dbReference>
<feature type="transmembrane region" description="Helical" evidence="10">
    <location>
        <begin position="664"/>
        <end position="684"/>
    </location>
</feature>
<name>A0A8T0IPS7_CERPU</name>
<evidence type="ECO:0000256" key="7">
    <source>
        <dbReference type="ARBA" id="ARBA00022989"/>
    </source>
</evidence>
<keyword evidence="6" id="KW-0067">ATP-binding</keyword>
<evidence type="ECO:0000313" key="12">
    <source>
        <dbReference type="EMBL" id="KAG0585009.1"/>
    </source>
</evidence>
<dbReference type="InterPro" id="IPR027417">
    <property type="entry name" value="P-loop_NTPase"/>
</dbReference>
<keyword evidence="3" id="KW-0813">Transport</keyword>
<feature type="compositionally biased region" description="Basic and acidic residues" evidence="9">
    <location>
        <begin position="1"/>
        <end position="13"/>
    </location>
</feature>
<dbReference type="AlphaFoldDB" id="A0A8T0IPS7"/>
<dbReference type="InterPro" id="IPR050352">
    <property type="entry name" value="ABCG_transporters"/>
</dbReference>
<organism evidence="12 13">
    <name type="scientific">Ceratodon purpureus</name>
    <name type="common">Fire moss</name>
    <name type="synonym">Dicranum purpureum</name>
    <dbReference type="NCBI Taxonomy" id="3225"/>
    <lineage>
        <taxon>Eukaryota</taxon>
        <taxon>Viridiplantae</taxon>
        <taxon>Streptophyta</taxon>
        <taxon>Embryophyta</taxon>
        <taxon>Bryophyta</taxon>
        <taxon>Bryophytina</taxon>
        <taxon>Bryopsida</taxon>
        <taxon>Dicranidae</taxon>
        <taxon>Pseudoditrichales</taxon>
        <taxon>Ditrichaceae</taxon>
        <taxon>Ceratodon</taxon>
    </lineage>
</organism>
<feature type="domain" description="ABC transporter" evidence="11">
    <location>
        <begin position="160"/>
        <end position="407"/>
    </location>
</feature>
<evidence type="ECO:0000256" key="4">
    <source>
        <dbReference type="ARBA" id="ARBA00022692"/>
    </source>
</evidence>
<evidence type="ECO:0000256" key="3">
    <source>
        <dbReference type="ARBA" id="ARBA00022448"/>
    </source>
</evidence>
<dbReference type="SMART" id="SM00382">
    <property type="entry name" value="AAA"/>
    <property type="match status" value="1"/>
</dbReference>
<dbReference type="SUPFAM" id="SSF52540">
    <property type="entry name" value="P-loop containing nucleoside triphosphate hydrolases"/>
    <property type="match status" value="1"/>
</dbReference>
<dbReference type="InterPro" id="IPR003593">
    <property type="entry name" value="AAA+_ATPase"/>
</dbReference>
<evidence type="ECO:0000256" key="2">
    <source>
        <dbReference type="ARBA" id="ARBA00005814"/>
    </source>
</evidence>